<dbReference type="OrthoDB" id="1838522at2759"/>
<accession>A0A484MXB6</accession>
<dbReference type="AlphaFoldDB" id="A0A484MXB6"/>
<name>A0A484MXB6_9ASTE</name>
<keyword evidence="3" id="KW-1185">Reference proteome</keyword>
<evidence type="ECO:0000313" key="2">
    <source>
        <dbReference type="EMBL" id="VFQ93641.1"/>
    </source>
</evidence>
<dbReference type="EMBL" id="OOIL02004963">
    <property type="protein sequence ID" value="VFQ93641.1"/>
    <property type="molecule type" value="Genomic_DNA"/>
</dbReference>
<sequence length="158" mass="17562">MLNLHAIDSHTTLAFTLFGHGNLLTVRELAVHLGLYTWEETMEQAFHDAPFILPEDVNQATFWAQHSSDLKSFDAMGLARRLGSSSSESNTASSSMPLTTGASFQPSSKRAARRCLATSRATTSTSQEEPTPEWSQRILEHQETIIRTMATMEHHQTS</sequence>
<evidence type="ECO:0000313" key="3">
    <source>
        <dbReference type="Proteomes" id="UP000595140"/>
    </source>
</evidence>
<proteinExistence type="predicted"/>
<gene>
    <name evidence="2" type="ORF">CCAM_LOCUS35417</name>
</gene>
<reference evidence="2 3" key="1">
    <citation type="submission" date="2018-04" db="EMBL/GenBank/DDBJ databases">
        <authorList>
            <person name="Vogel A."/>
        </authorList>
    </citation>
    <scope>NUCLEOTIDE SEQUENCE [LARGE SCALE GENOMIC DNA]</scope>
</reference>
<evidence type="ECO:0000256" key="1">
    <source>
        <dbReference type="SAM" id="MobiDB-lite"/>
    </source>
</evidence>
<feature type="region of interest" description="Disordered" evidence="1">
    <location>
        <begin position="81"/>
        <end position="136"/>
    </location>
</feature>
<feature type="compositionally biased region" description="Low complexity" evidence="1">
    <location>
        <begin position="122"/>
        <end position="133"/>
    </location>
</feature>
<feature type="compositionally biased region" description="Polar residues" evidence="1">
    <location>
        <begin position="96"/>
        <end position="108"/>
    </location>
</feature>
<protein>
    <submittedName>
        <fullName evidence="2">Uncharacterized protein</fullName>
    </submittedName>
</protein>
<organism evidence="2 3">
    <name type="scientific">Cuscuta campestris</name>
    <dbReference type="NCBI Taxonomy" id="132261"/>
    <lineage>
        <taxon>Eukaryota</taxon>
        <taxon>Viridiplantae</taxon>
        <taxon>Streptophyta</taxon>
        <taxon>Embryophyta</taxon>
        <taxon>Tracheophyta</taxon>
        <taxon>Spermatophyta</taxon>
        <taxon>Magnoliopsida</taxon>
        <taxon>eudicotyledons</taxon>
        <taxon>Gunneridae</taxon>
        <taxon>Pentapetalae</taxon>
        <taxon>asterids</taxon>
        <taxon>lamiids</taxon>
        <taxon>Solanales</taxon>
        <taxon>Convolvulaceae</taxon>
        <taxon>Cuscuteae</taxon>
        <taxon>Cuscuta</taxon>
        <taxon>Cuscuta subgen. Grammica</taxon>
        <taxon>Cuscuta sect. Cleistogrammica</taxon>
    </lineage>
</organism>
<dbReference type="Proteomes" id="UP000595140">
    <property type="component" value="Unassembled WGS sequence"/>
</dbReference>
<feature type="compositionally biased region" description="Low complexity" evidence="1">
    <location>
        <begin position="84"/>
        <end position="95"/>
    </location>
</feature>